<evidence type="ECO:0000256" key="14">
    <source>
        <dbReference type="ARBA" id="ARBA00038526"/>
    </source>
</evidence>
<keyword evidence="4" id="KW-0997">Cell inner membrane</keyword>
<dbReference type="EMBL" id="FNEM01000008">
    <property type="protein sequence ID" value="SDJ46182.1"/>
    <property type="molecule type" value="Genomic_DNA"/>
</dbReference>
<keyword evidence="18" id="KW-1185">Reference proteome</keyword>
<keyword evidence="7 16" id="KW-1133">Transmembrane helix</keyword>
<protein>
    <recommendedName>
        <fullName evidence="15">Putative protein-disulfide oxidoreductase DsbI</fullName>
    </recommendedName>
</protein>
<dbReference type="GO" id="GO:0005886">
    <property type="term" value="C:plasma membrane"/>
    <property type="evidence" value="ECO:0007669"/>
    <property type="project" value="UniProtKB-SubCell"/>
</dbReference>
<dbReference type="InterPro" id="IPR023380">
    <property type="entry name" value="DsbB-like_sf"/>
</dbReference>
<proteinExistence type="inferred from homology"/>
<evidence type="ECO:0000256" key="8">
    <source>
        <dbReference type="ARBA" id="ARBA00023002"/>
    </source>
</evidence>
<feature type="transmembrane region" description="Helical" evidence="16">
    <location>
        <begin position="86"/>
        <end position="106"/>
    </location>
</feature>
<comment type="subcellular location">
    <subcellularLocation>
        <location evidence="1">Cell inner membrane</location>
        <topology evidence="1">Multi-pass membrane protein</topology>
    </subcellularLocation>
</comment>
<evidence type="ECO:0000256" key="11">
    <source>
        <dbReference type="ARBA" id="ARBA00023284"/>
    </source>
</evidence>
<evidence type="ECO:0000256" key="3">
    <source>
        <dbReference type="ARBA" id="ARBA00022475"/>
    </source>
</evidence>
<evidence type="ECO:0000256" key="2">
    <source>
        <dbReference type="ARBA" id="ARBA00022448"/>
    </source>
</evidence>
<dbReference type="AlphaFoldDB" id="A0A1G8TXF6"/>
<evidence type="ECO:0000313" key="18">
    <source>
        <dbReference type="Proteomes" id="UP000199527"/>
    </source>
</evidence>
<evidence type="ECO:0000256" key="6">
    <source>
        <dbReference type="ARBA" id="ARBA00022982"/>
    </source>
</evidence>
<evidence type="ECO:0000256" key="12">
    <source>
        <dbReference type="ARBA" id="ARBA00037310"/>
    </source>
</evidence>
<dbReference type="Proteomes" id="UP000199527">
    <property type="component" value="Unassembled WGS sequence"/>
</dbReference>
<reference evidence="18" key="1">
    <citation type="submission" date="2016-10" db="EMBL/GenBank/DDBJ databases">
        <authorList>
            <person name="Varghese N."/>
            <person name="Submissions S."/>
        </authorList>
    </citation>
    <scope>NUCLEOTIDE SEQUENCE [LARGE SCALE GENOMIC DNA]</scope>
    <source>
        <strain evidence="18">DSM 23317</strain>
    </source>
</reference>
<organism evidence="17 18">
    <name type="scientific">Ferrimonas sediminum</name>
    <dbReference type="NCBI Taxonomy" id="718193"/>
    <lineage>
        <taxon>Bacteria</taxon>
        <taxon>Pseudomonadati</taxon>
        <taxon>Pseudomonadota</taxon>
        <taxon>Gammaproteobacteria</taxon>
        <taxon>Alteromonadales</taxon>
        <taxon>Ferrimonadaceae</taxon>
        <taxon>Ferrimonas</taxon>
    </lineage>
</organism>
<comment type="similarity">
    <text evidence="13">Belongs to the DsbB family. DsbI subfamily.</text>
</comment>
<keyword evidence="10" id="KW-1015">Disulfide bond</keyword>
<keyword evidence="9 16" id="KW-0472">Membrane</keyword>
<comment type="function">
    <text evidence="12">Required for disulfide bond formation in some proteins. Part of a redox system composed of DsbI and DsbL that mediates formation of an essential disulfide bond in AssT.</text>
</comment>
<dbReference type="Pfam" id="PF02600">
    <property type="entry name" value="DsbB"/>
    <property type="match status" value="1"/>
</dbReference>
<dbReference type="RefSeq" id="WP_090365351.1">
    <property type="nucleotide sequence ID" value="NZ_FNEM01000008.1"/>
</dbReference>
<dbReference type="SUPFAM" id="SSF158442">
    <property type="entry name" value="DsbB-like"/>
    <property type="match status" value="1"/>
</dbReference>
<dbReference type="PANTHER" id="PTHR36570">
    <property type="entry name" value="DISULFIDE BOND FORMATION PROTEIN B"/>
    <property type="match status" value="1"/>
</dbReference>
<keyword evidence="11" id="KW-0676">Redox-active center</keyword>
<keyword evidence="8" id="KW-0560">Oxidoreductase</keyword>
<evidence type="ECO:0000256" key="15">
    <source>
        <dbReference type="ARBA" id="ARBA00039389"/>
    </source>
</evidence>
<feature type="transmembrane region" description="Helical" evidence="16">
    <location>
        <begin position="57"/>
        <end position="74"/>
    </location>
</feature>
<feature type="transmembrane region" description="Helical" evidence="16">
    <location>
        <begin position="25"/>
        <end position="45"/>
    </location>
</feature>
<evidence type="ECO:0000256" key="1">
    <source>
        <dbReference type="ARBA" id="ARBA00004429"/>
    </source>
</evidence>
<evidence type="ECO:0000256" key="7">
    <source>
        <dbReference type="ARBA" id="ARBA00022989"/>
    </source>
</evidence>
<dbReference type="GO" id="GO:0006457">
    <property type="term" value="P:protein folding"/>
    <property type="evidence" value="ECO:0007669"/>
    <property type="project" value="InterPro"/>
</dbReference>
<comment type="subunit">
    <text evidence="14">Interacts with DsbL.</text>
</comment>
<evidence type="ECO:0000256" key="16">
    <source>
        <dbReference type="SAM" id="Phobius"/>
    </source>
</evidence>
<evidence type="ECO:0000256" key="10">
    <source>
        <dbReference type="ARBA" id="ARBA00023157"/>
    </source>
</evidence>
<evidence type="ECO:0000256" key="13">
    <source>
        <dbReference type="ARBA" id="ARBA00038060"/>
    </source>
</evidence>
<evidence type="ECO:0000256" key="9">
    <source>
        <dbReference type="ARBA" id="ARBA00023136"/>
    </source>
</evidence>
<feature type="transmembrane region" description="Helical" evidence="16">
    <location>
        <begin position="167"/>
        <end position="190"/>
    </location>
</feature>
<evidence type="ECO:0000313" key="17">
    <source>
        <dbReference type="EMBL" id="SDJ46182.1"/>
    </source>
</evidence>
<dbReference type="OrthoDB" id="3711263at2"/>
<dbReference type="Gene3D" id="1.20.1550.10">
    <property type="entry name" value="DsbB-like"/>
    <property type="match status" value="1"/>
</dbReference>
<keyword evidence="6" id="KW-0249">Electron transport</keyword>
<keyword evidence="3" id="KW-1003">Cell membrane</keyword>
<accession>A0A1G8TXF6</accession>
<evidence type="ECO:0000256" key="5">
    <source>
        <dbReference type="ARBA" id="ARBA00022692"/>
    </source>
</evidence>
<dbReference type="GO" id="GO:0015035">
    <property type="term" value="F:protein-disulfide reductase activity"/>
    <property type="evidence" value="ECO:0007669"/>
    <property type="project" value="InterPro"/>
</dbReference>
<dbReference type="PANTHER" id="PTHR36570:SF1">
    <property type="entry name" value="PROTEIN-DISULFIDE OXIDOREDUCTASE DSBI"/>
    <property type="match status" value="1"/>
</dbReference>
<dbReference type="InterPro" id="IPR050183">
    <property type="entry name" value="DsbB"/>
</dbReference>
<keyword evidence="2" id="KW-0813">Transport</keyword>
<name>A0A1G8TXF6_9GAMM</name>
<evidence type="ECO:0000256" key="4">
    <source>
        <dbReference type="ARBA" id="ARBA00022519"/>
    </source>
</evidence>
<dbReference type="InterPro" id="IPR003752">
    <property type="entry name" value="DiS_bond_form_DsbB/BdbC"/>
</dbReference>
<gene>
    <name evidence="17" type="ORF">SAMN04488540_108116</name>
</gene>
<sequence>MNQIIQFFRDLFTNPAELQDTRLPWWVMTGIAFSALLCASLYFQWWLEGEPCEQCVYIREAQFFILIAGALILINPKQVGLKLAGLTGAWVGVIYGMVCSVKLAGIEKAMHKLNESGDLFASGAGANACSLEPKFLTGLPLDQWWPTEFKPGGICGEFEWSLLGFGMADYCIVIFAAFGLCLAPLTYGFIKSIVKGKTESAATS</sequence>
<keyword evidence="5 16" id="KW-0812">Transmembrane</keyword>